<dbReference type="AlphaFoldDB" id="A0A7W7YHU1"/>
<dbReference type="RefSeq" id="WP_184205385.1">
    <property type="nucleotide sequence ID" value="NZ_JACHIF010000001.1"/>
</dbReference>
<proteinExistence type="evidence at transcript level"/>
<dbReference type="GO" id="GO:0051082">
    <property type="term" value="F:unfolded protein binding"/>
    <property type="evidence" value="ECO:0007669"/>
    <property type="project" value="InterPro"/>
</dbReference>
<dbReference type="FunFam" id="1.20.1270.10:FF:000001">
    <property type="entry name" value="Molecular chaperone DnaK"/>
    <property type="match status" value="1"/>
</dbReference>
<feature type="compositionally biased region" description="Low complexity" evidence="10">
    <location>
        <begin position="619"/>
        <end position="628"/>
    </location>
</feature>
<dbReference type="Pfam" id="PF00012">
    <property type="entry name" value="HSP70"/>
    <property type="match status" value="1"/>
</dbReference>
<sequence length="650" mass="69091">MSKILGIDLGTTNSCMAVLDGGKATVLENSEGARTTPSVVAFTKSGERVVGQAAKRQAVTNPRNTVFSVKRLMGRKFAELTEADKRMPYKIVAAANGDAHVQVEVGGETKTYSPQEVSAMILAKLKADAEAKLGEAITEAVITVPAYFNDSQRNATKAAGEIAGLNVRRIINEPTAAALAYGLDSKSDEKVAVYDLGGGTFDISVLEIGDGVFEVLATDGDTHLGGDDWDNTLITWIVNEFKTDSGIDLSGQPDALQRIKEEAEKAKIALSSSQSYDLNLPFITADATGPKHIMKTLTRAKMEQLTDNLFERTIKPVKECLAAAKLDASKIDELVLVGGMTRMPKVVETAKKLAGKDPHQGVNPDEVVAIGAAIQGGVLKGDVKDVLLLDVTPLTLSIETAGGVATPMIPRNTTIPKKHSQVFSTYADNQPGVEIVILQGERPMSRDNKTLGTFKLDGIPPLPRGQPQIEVTFDIDANGILHVSAKEKTTGKEQRISIQGSSGLSQDEIEKAKRDAEEHAEEDLKRKEAVEVKNKAEGLTFEIEKTLKEWEGKVPADQLTPITDKVAALKSAVEAGDTDKMKAQTEELEKLFAAAYQAAAQAGATGAPGGMPDMGGMAGAADAGASASEPKSQDKGKVVDADFEVVDKDK</sequence>
<dbReference type="PANTHER" id="PTHR19375">
    <property type="entry name" value="HEAT SHOCK PROTEIN 70KDA"/>
    <property type="match status" value="1"/>
</dbReference>
<dbReference type="InterPro" id="IPR018181">
    <property type="entry name" value="Heat_shock_70_CS"/>
</dbReference>
<evidence type="ECO:0000256" key="7">
    <source>
        <dbReference type="ARBA" id="ARBA00023186"/>
    </source>
</evidence>
<keyword evidence="5 8" id="KW-0067">ATP-binding</keyword>
<feature type="modified residue" description="Phosphothreonine; by autocatalysis" evidence="8">
    <location>
        <position position="200"/>
    </location>
</feature>
<evidence type="ECO:0000256" key="2">
    <source>
        <dbReference type="ARBA" id="ARBA00014415"/>
    </source>
</evidence>
<dbReference type="InterPro" id="IPR029047">
    <property type="entry name" value="HSP70_peptide-bd_sf"/>
</dbReference>
<dbReference type="CDD" id="cd10234">
    <property type="entry name" value="ASKHA_NBD_HSP70_DnaK-like"/>
    <property type="match status" value="1"/>
</dbReference>
<dbReference type="InterPro" id="IPR029048">
    <property type="entry name" value="HSP70_C_sf"/>
</dbReference>
<comment type="caution">
    <text evidence="11">The sequence shown here is derived from an EMBL/GenBank/DDBJ whole genome shotgun (WGS) entry which is preliminary data.</text>
</comment>
<feature type="region of interest" description="Disordered" evidence="10">
    <location>
        <begin position="603"/>
        <end position="650"/>
    </location>
</feature>
<dbReference type="PRINTS" id="PR00301">
    <property type="entry name" value="HEATSHOCK70"/>
</dbReference>
<feature type="compositionally biased region" description="Basic and acidic residues" evidence="10">
    <location>
        <begin position="631"/>
        <end position="650"/>
    </location>
</feature>
<organism evidence="11 12">
    <name type="scientific">Prosthecobacter dejongeii</name>
    <dbReference type="NCBI Taxonomy" id="48465"/>
    <lineage>
        <taxon>Bacteria</taxon>
        <taxon>Pseudomonadati</taxon>
        <taxon>Verrucomicrobiota</taxon>
        <taxon>Verrucomicrobiia</taxon>
        <taxon>Verrucomicrobiales</taxon>
        <taxon>Verrucomicrobiaceae</taxon>
        <taxon>Prosthecobacter</taxon>
    </lineage>
</organism>
<evidence type="ECO:0000256" key="1">
    <source>
        <dbReference type="ARBA" id="ARBA00007381"/>
    </source>
</evidence>
<dbReference type="FunFam" id="3.30.420.40:FF:000004">
    <property type="entry name" value="Molecular chaperone DnaK"/>
    <property type="match status" value="1"/>
</dbReference>
<dbReference type="EMBL" id="JACHIF010000001">
    <property type="protein sequence ID" value="MBB5036473.1"/>
    <property type="molecule type" value="Genomic_DNA"/>
</dbReference>
<dbReference type="InterPro" id="IPR043129">
    <property type="entry name" value="ATPase_NBD"/>
</dbReference>
<accession>A0A7W7YHU1</accession>
<reference evidence="11 12" key="1">
    <citation type="submission" date="2020-08" db="EMBL/GenBank/DDBJ databases">
        <title>Genomic Encyclopedia of Type Strains, Phase IV (KMG-IV): sequencing the most valuable type-strain genomes for metagenomic binning, comparative biology and taxonomic classification.</title>
        <authorList>
            <person name="Goeker M."/>
        </authorList>
    </citation>
    <scope>NUCLEOTIDE SEQUENCE [LARGE SCALE GENOMIC DNA]</scope>
    <source>
        <strain evidence="11 12">DSM 12251</strain>
    </source>
</reference>
<keyword evidence="12" id="KW-1185">Reference proteome</keyword>
<evidence type="ECO:0000256" key="4">
    <source>
        <dbReference type="ARBA" id="ARBA00022741"/>
    </source>
</evidence>
<dbReference type="NCBIfam" id="TIGR02350">
    <property type="entry name" value="prok_dnaK"/>
    <property type="match status" value="1"/>
</dbReference>
<evidence type="ECO:0000256" key="3">
    <source>
        <dbReference type="ARBA" id="ARBA00022553"/>
    </source>
</evidence>
<dbReference type="HAMAP" id="MF_00332">
    <property type="entry name" value="DnaK"/>
    <property type="match status" value="1"/>
</dbReference>
<dbReference type="FunFam" id="3.90.640.10:FF:000003">
    <property type="entry name" value="Molecular chaperone DnaK"/>
    <property type="match status" value="1"/>
</dbReference>
<dbReference type="InterPro" id="IPR013126">
    <property type="entry name" value="Hsp_70_fam"/>
</dbReference>
<feature type="compositionally biased region" description="Gly residues" evidence="10">
    <location>
        <begin position="606"/>
        <end position="618"/>
    </location>
</feature>
<evidence type="ECO:0000256" key="10">
    <source>
        <dbReference type="SAM" id="MobiDB-lite"/>
    </source>
</evidence>
<comment type="induction">
    <text evidence="8">By stress conditions e.g. heat shock.</text>
</comment>
<evidence type="ECO:0000313" key="12">
    <source>
        <dbReference type="Proteomes" id="UP000534294"/>
    </source>
</evidence>
<feature type="compositionally biased region" description="Polar residues" evidence="10">
    <location>
        <begin position="496"/>
        <end position="505"/>
    </location>
</feature>
<evidence type="ECO:0000256" key="5">
    <source>
        <dbReference type="ARBA" id="ARBA00022840"/>
    </source>
</evidence>
<feature type="region of interest" description="Disordered" evidence="10">
    <location>
        <begin position="488"/>
        <end position="508"/>
    </location>
</feature>
<protein>
    <recommendedName>
        <fullName evidence="2 8">Chaperone protein DnaK</fullName>
    </recommendedName>
    <alternativeName>
        <fullName evidence="8">HSP70</fullName>
    </alternativeName>
    <alternativeName>
        <fullName evidence="8">Heat shock 70 kDa protein</fullName>
    </alternativeName>
    <alternativeName>
        <fullName evidence="8">Heat shock protein 70</fullName>
    </alternativeName>
</protein>
<keyword evidence="7 8" id="KW-0143">Chaperone</keyword>
<evidence type="ECO:0000256" key="9">
    <source>
        <dbReference type="RuleBase" id="RU003322"/>
    </source>
</evidence>
<evidence type="ECO:0000256" key="8">
    <source>
        <dbReference type="HAMAP-Rule" id="MF_00332"/>
    </source>
</evidence>
<comment type="function">
    <text evidence="8">Acts as a chaperone.</text>
</comment>
<dbReference type="Gene3D" id="3.90.640.10">
    <property type="entry name" value="Actin, Chain A, domain 4"/>
    <property type="match status" value="1"/>
</dbReference>
<dbReference type="Gene3D" id="2.60.34.10">
    <property type="entry name" value="Substrate Binding Domain Of DNAk, Chain A, domain 1"/>
    <property type="match status" value="1"/>
</dbReference>
<dbReference type="SUPFAM" id="SSF100920">
    <property type="entry name" value="Heat shock protein 70kD (HSP70), peptide-binding domain"/>
    <property type="match status" value="1"/>
</dbReference>
<dbReference type="GO" id="GO:0005524">
    <property type="term" value="F:ATP binding"/>
    <property type="evidence" value="ECO:0007669"/>
    <property type="project" value="UniProtKB-UniRule"/>
</dbReference>
<comment type="similarity">
    <text evidence="1 8 9">Belongs to the heat shock protein 70 family.</text>
</comment>
<keyword evidence="6 8" id="KW-0346">Stress response</keyword>
<dbReference type="Proteomes" id="UP000534294">
    <property type="component" value="Unassembled WGS sequence"/>
</dbReference>
<dbReference type="GO" id="GO:0140662">
    <property type="term" value="F:ATP-dependent protein folding chaperone"/>
    <property type="evidence" value="ECO:0007669"/>
    <property type="project" value="InterPro"/>
</dbReference>
<dbReference type="SUPFAM" id="SSF53067">
    <property type="entry name" value="Actin-like ATPase domain"/>
    <property type="match status" value="2"/>
</dbReference>
<dbReference type="PROSITE" id="PS00297">
    <property type="entry name" value="HSP70_1"/>
    <property type="match status" value="1"/>
</dbReference>
<keyword evidence="4 8" id="KW-0547">Nucleotide-binding</keyword>
<keyword evidence="3 8" id="KW-0597">Phosphoprotein</keyword>
<name>A0A7W7YHU1_9BACT</name>
<dbReference type="NCBIfam" id="NF001413">
    <property type="entry name" value="PRK00290.1"/>
    <property type="match status" value="1"/>
</dbReference>
<dbReference type="PROSITE" id="PS00329">
    <property type="entry name" value="HSP70_2"/>
    <property type="match status" value="1"/>
</dbReference>
<dbReference type="PROSITE" id="PS01036">
    <property type="entry name" value="HSP70_3"/>
    <property type="match status" value="1"/>
</dbReference>
<dbReference type="InterPro" id="IPR012725">
    <property type="entry name" value="Chaperone_DnaK"/>
</dbReference>
<evidence type="ECO:0000256" key="6">
    <source>
        <dbReference type="ARBA" id="ARBA00023016"/>
    </source>
</evidence>
<dbReference type="Gene3D" id="1.20.1270.10">
    <property type="match status" value="1"/>
</dbReference>
<evidence type="ECO:0000313" key="11">
    <source>
        <dbReference type="EMBL" id="MBB5036473.1"/>
    </source>
</evidence>
<dbReference type="Gene3D" id="3.30.420.40">
    <property type="match status" value="2"/>
</dbReference>
<gene>
    <name evidence="8" type="primary">dnaK</name>
    <name evidence="11" type="ORF">HNQ64_000707</name>
</gene>
<dbReference type="FunFam" id="2.60.34.10:FF:000014">
    <property type="entry name" value="Chaperone protein DnaK HSP70"/>
    <property type="match status" value="1"/>
</dbReference>